<name>F9CXS2_9ARCH</name>
<proteinExistence type="predicted"/>
<dbReference type="SMART" id="SM00028">
    <property type="entry name" value="TPR"/>
    <property type="match status" value="4"/>
</dbReference>
<feature type="coiled-coil region" evidence="5">
    <location>
        <begin position="364"/>
        <end position="424"/>
    </location>
</feature>
<sequence length="755" mass="86211">MEQIEDKFKKIVEPTELQCLIVFSDKKHVPYVYSNMINYIQIILEEKNFKPILLNENIRSGEGYFERVEELVDSCVLAIVLLDGFRPNVLFEFGLLKSKKKPIIIIQSYDAYINVKTLYDESIKNSTQKILNKLENPKLDLKKHLSDYAGKHITFIDNMAKSSDNDHISQVLTKEIENKYNQIIQEAKYIKTKNIKQEILEPLAPSLVRIITMHGNVAKYTIEEITKTENEIRTMVKEMSIKLPHSIYGIIAETYNAKSSNVASIEEEIYCLKNAKRIFEESLSNIENDIKNNIEIATTKIKIGIVLLNLSDIENKKENLEKSITILKEALKIITKKNNPEEYVQIQTKIGIAYSILCLFSNKKENAKKSIEALKEALKIITLKRDPEGYAQIQIRKSIAYYGLSDIENKKENLEKSIASIKEALKFRTQKIDPKGYAHAQMLLGIRYGKLSDVENEKENLKKSIEALKEALKIITLKRDPEGYATIIENIGVTYDRLATIENKKENCKKAINALKEALKIKTLKRDPEGHAHVKANLGGTYIKLANIISLNTIKKENLKKSIETLKEALKIITLKRDPEGYAQAHAKMAVAYGELSNIEHEKENLKKSIEAVEESLKAGTKEVDPEGYAFAQTSLANSLTRLSKLENKKENKIKNLKKAINMLNEALKIRTLKRNPQGYVSVQINLGVTYGIFSEIENEEENLKKSINALKEASKIKDSNINLKIRQTINKNLKISLTRLARTKIKYKKKISLR</sequence>
<dbReference type="PANTHER" id="PTHR46630:SF1">
    <property type="entry name" value="TETRATRICOPEPTIDE REPEAT PROTEIN 29"/>
    <property type="match status" value="1"/>
</dbReference>
<dbReference type="InterPro" id="IPR011990">
    <property type="entry name" value="TPR-like_helical_dom_sf"/>
</dbReference>
<reference evidence="6 7" key="1">
    <citation type="journal article" date="2011" name="J. Bacteriol.">
        <title>Genome Sequence of an Ammonia-Oxidizing Soil Archaeon, "Candidatus Nitrosoarchaeum koreensis" MY1.</title>
        <authorList>
            <person name="Kim B.K."/>
            <person name="Jung M.Y."/>
            <person name="Yu D.S."/>
            <person name="Park S.J."/>
            <person name="Oh T.K."/>
            <person name="Rhee S.K."/>
            <person name="Kim J.F."/>
        </authorList>
    </citation>
    <scope>NUCLEOTIDE SEQUENCE [LARGE SCALE GENOMIC DNA]</scope>
    <source>
        <strain evidence="6 7">MY1</strain>
    </source>
</reference>
<dbReference type="Gene3D" id="1.25.40.10">
    <property type="entry name" value="Tetratricopeptide repeat domain"/>
    <property type="match status" value="3"/>
</dbReference>
<keyword evidence="2" id="KW-0963">Cytoplasm</keyword>
<dbReference type="PANTHER" id="PTHR46630">
    <property type="entry name" value="TETRATRICOPEPTIDE REPEAT PROTEIN 29"/>
    <property type="match status" value="1"/>
</dbReference>
<evidence type="ECO:0000256" key="1">
    <source>
        <dbReference type="ARBA" id="ARBA00004496"/>
    </source>
</evidence>
<keyword evidence="4" id="KW-0802">TPR repeat</keyword>
<dbReference type="EMBL" id="AFPU01000001">
    <property type="protein sequence ID" value="EGP94038.1"/>
    <property type="molecule type" value="Genomic_DNA"/>
</dbReference>
<accession>F9CXS2</accession>
<dbReference type="InterPro" id="IPR019734">
    <property type="entry name" value="TPR_rpt"/>
</dbReference>
<feature type="coiled-coil region" evidence="5">
    <location>
        <begin position="451"/>
        <end position="521"/>
    </location>
</feature>
<evidence type="ECO:0000313" key="6">
    <source>
        <dbReference type="EMBL" id="EGP94038.1"/>
    </source>
</evidence>
<organism evidence="6 7">
    <name type="scientific">Nitrosarchaeum koreense MY1</name>
    <dbReference type="NCBI Taxonomy" id="1001994"/>
    <lineage>
        <taxon>Archaea</taxon>
        <taxon>Nitrososphaerota</taxon>
        <taxon>Nitrososphaeria</taxon>
        <taxon>Nitrosopumilales</taxon>
        <taxon>Nitrosopumilaceae</taxon>
        <taxon>Nitrosarchaeum</taxon>
    </lineage>
</organism>
<gene>
    <name evidence="6" type="ORF">MY1_1280</name>
</gene>
<protein>
    <submittedName>
        <fullName evidence="6">Tetratricopeptide TPR 2 repeat protein</fullName>
    </submittedName>
</protein>
<evidence type="ECO:0000256" key="5">
    <source>
        <dbReference type="SAM" id="Coils"/>
    </source>
</evidence>
<evidence type="ECO:0000256" key="3">
    <source>
        <dbReference type="ARBA" id="ARBA00022737"/>
    </source>
</evidence>
<evidence type="ECO:0000256" key="2">
    <source>
        <dbReference type="ARBA" id="ARBA00022490"/>
    </source>
</evidence>
<feature type="coiled-coil region" evidence="5">
    <location>
        <begin position="556"/>
        <end position="667"/>
    </location>
</feature>
<keyword evidence="3" id="KW-0677">Repeat</keyword>
<comment type="subcellular location">
    <subcellularLocation>
        <location evidence="1">Cytoplasm</location>
    </subcellularLocation>
</comment>
<keyword evidence="5" id="KW-0175">Coiled coil</keyword>
<evidence type="ECO:0000256" key="4">
    <source>
        <dbReference type="ARBA" id="ARBA00022803"/>
    </source>
</evidence>
<dbReference type="SUPFAM" id="SSF48452">
    <property type="entry name" value="TPR-like"/>
    <property type="match status" value="2"/>
</dbReference>
<feature type="coiled-coil region" evidence="5">
    <location>
        <begin position="310"/>
        <end position="337"/>
    </location>
</feature>
<keyword evidence="7" id="KW-1185">Reference proteome</keyword>
<dbReference type="Proteomes" id="UP000004440">
    <property type="component" value="Unassembled WGS sequence"/>
</dbReference>
<dbReference type="STRING" id="1001994.MY1_1280"/>
<dbReference type="GO" id="GO:0005737">
    <property type="term" value="C:cytoplasm"/>
    <property type="evidence" value="ECO:0007669"/>
    <property type="project" value="UniProtKB-SubCell"/>
</dbReference>
<evidence type="ECO:0000313" key="7">
    <source>
        <dbReference type="Proteomes" id="UP000004440"/>
    </source>
</evidence>
<comment type="caution">
    <text evidence="6">The sequence shown here is derived from an EMBL/GenBank/DDBJ whole genome shotgun (WGS) entry which is preliminary data.</text>
</comment>
<dbReference type="AlphaFoldDB" id="F9CXS2"/>
<dbReference type="InterPro" id="IPR051476">
    <property type="entry name" value="Bac_ResReg_Asp_Phosphatase"/>
</dbReference>